<dbReference type="Proteomes" id="UP001417504">
    <property type="component" value="Unassembled WGS sequence"/>
</dbReference>
<protein>
    <recommendedName>
        <fullName evidence="3">CCHC-type domain-containing protein</fullName>
    </recommendedName>
</protein>
<reference evidence="1 2" key="1">
    <citation type="submission" date="2024-01" db="EMBL/GenBank/DDBJ databases">
        <title>Genome assemblies of Stephania.</title>
        <authorList>
            <person name="Yang L."/>
        </authorList>
    </citation>
    <scope>NUCLEOTIDE SEQUENCE [LARGE SCALE GENOMIC DNA]</scope>
    <source>
        <strain evidence="1">QJT</strain>
        <tissue evidence="1">Leaf</tissue>
    </source>
</reference>
<sequence>MRTCYKRGQIGHLQLQCPLLTRAQPQHHQQQRERVQVAVKPDQGAFHNLVEGSRKLGDMR</sequence>
<comment type="caution">
    <text evidence="1">The sequence shown here is derived from an EMBL/GenBank/DDBJ whole genome shotgun (WGS) entry which is preliminary data.</text>
</comment>
<accession>A0AAP0KNK5</accession>
<keyword evidence="2" id="KW-1185">Reference proteome</keyword>
<dbReference type="AlphaFoldDB" id="A0AAP0KNK5"/>
<organism evidence="1 2">
    <name type="scientific">Stephania japonica</name>
    <dbReference type="NCBI Taxonomy" id="461633"/>
    <lineage>
        <taxon>Eukaryota</taxon>
        <taxon>Viridiplantae</taxon>
        <taxon>Streptophyta</taxon>
        <taxon>Embryophyta</taxon>
        <taxon>Tracheophyta</taxon>
        <taxon>Spermatophyta</taxon>
        <taxon>Magnoliopsida</taxon>
        <taxon>Ranunculales</taxon>
        <taxon>Menispermaceae</taxon>
        <taxon>Menispermoideae</taxon>
        <taxon>Cissampelideae</taxon>
        <taxon>Stephania</taxon>
    </lineage>
</organism>
<gene>
    <name evidence="1" type="ORF">Sjap_002389</name>
</gene>
<evidence type="ECO:0000313" key="1">
    <source>
        <dbReference type="EMBL" id="KAK9154909.1"/>
    </source>
</evidence>
<evidence type="ECO:0008006" key="3">
    <source>
        <dbReference type="Google" id="ProtNLM"/>
    </source>
</evidence>
<evidence type="ECO:0000313" key="2">
    <source>
        <dbReference type="Proteomes" id="UP001417504"/>
    </source>
</evidence>
<dbReference type="EMBL" id="JBBNAE010000001">
    <property type="protein sequence ID" value="KAK9154909.1"/>
    <property type="molecule type" value="Genomic_DNA"/>
</dbReference>
<name>A0AAP0KNK5_9MAGN</name>
<proteinExistence type="predicted"/>